<evidence type="ECO:0000313" key="1">
    <source>
        <dbReference type="EMBL" id="TEB05110.1"/>
    </source>
</evidence>
<keyword evidence="2" id="KW-1185">Reference proteome</keyword>
<dbReference type="Pfam" id="PF05635">
    <property type="entry name" value="23S_rRNA_IVP"/>
    <property type="match status" value="1"/>
</dbReference>
<evidence type="ECO:0000313" key="2">
    <source>
        <dbReference type="Proteomes" id="UP000297597"/>
    </source>
</evidence>
<dbReference type="PANTHER" id="PTHR38471">
    <property type="entry name" value="FOUR HELIX BUNDLE PROTEIN"/>
    <property type="match status" value="1"/>
</dbReference>
<dbReference type="InterPro" id="IPR012657">
    <property type="entry name" value="23S_rRNA-intervening_sequence"/>
</dbReference>
<comment type="caution">
    <text evidence="1">The sequence shown here is derived from an EMBL/GenBank/DDBJ whole genome shotgun (WGS) entry which is preliminary data.</text>
</comment>
<dbReference type="Proteomes" id="UP000297597">
    <property type="component" value="Unassembled WGS sequence"/>
</dbReference>
<dbReference type="AlphaFoldDB" id="A0A4Y7R8Z4"/>
<accession>A0A4Y7R8Z4</accession>
<dbReference type="PANTHER" id="PTHR38471:SF2">
    <property type="entry name" value="FOUR HELIX BUNDLE PROTEIN"/>
    <property type="match status" value="1"/>
</dbReference>
<dbReference type="SUPFAM" id="SSF158446">
    <property type="entry name" value="IVS-encoded protein-like"/>
    <property type="match status" value="1"/>
</dbReference>
<organism evidence="1 2">
    <name type="scientific">Pelotomaculum propionicicum</name>
    <dbReference type="NCBI Taxonomy" id="258475"/>
    <lineage>
        <taxon>Bacteria</taxon>
        <taxon>Bacillati</taxon>
        <taxon>Bacillota</taxon>
        <taxon>Clostridia</taxon>
        <taxon>Eubacteriales</taxon>
        <taxon>Desulfotomaculaceae</taxon>
        <taxon>Pelotomaculum</taxon>
    </lineage>
</organism>
<proteinExistence type="predicted"/>
<dbReference type="EMBL" id="QFFZ01000159">
    <property type="protein sequence ID" value="TEB05110.1"/>
    <property type="molecule type" value="Genomic_DNA"/>
</dbReference>
<reference evidence="1 2" key="1">
    <citation type="journal article" date="2018" name="Environ. Microbiol.">
        <title>Novel energy conservation strategies and behaviour of Pelotomaculum schinkii driving syntrophic propionate catabolism.</title>
        <authorList>
            <person name="Hidalgo-Ahumada C.A.P."/>
            <person name="Nobu M.K."/>
            <person name="Narihiro T."/>
            <person name="Tamaki H."/>
            <person name="Liu W.T."/>
            <person name="Kamagata Y."/>
            <person name="Stams A.J.M."/>
            <person name="Imachi H."/>
            <person name="Sousa D.Z."/>
        </authorList>
    </citation>
    <scope>NUCLEOTIDE SEQUENCE [LARGE SCALE GENOMIC DNA]</scope>
    <source>
        <strain evidence="1 2">MGP</strain>
    </source>
</reference>
<protein>
    <recommendedName>
        <fullName evidence="3">Four helix bundle protein</fullName>
    </recommendedName>
</protein>
<name>A0A4Y7R8Z4_9FIRM</name>
<dbReference type="InterPro" id="IPR036583">
    <property type="entry name" value="23S_rRNA_IVS_sf"/>
</dbReference>
<gene>
    <name evidence="1" type="ORF">Pmgp_03836</name>
</gene>
<evidence type="ECO:0008006" key="3">
    <source>
        <dbReference type="Google" id="ProtNLM"/>
    </source>
</evidence>
<sequence length="123" mass="14446">MGGYKRLEVYNRSYQLALKIHKLTQDFPPQERHELGSQIRRSAVSITLNIAEGYGRVKSDKEFMHFLRNALGSCNETRVLIDLIKDLGYIDNQMYSELSQEYEIVGKQIYRLREAWTKDKTDN</sequence>
<dbReference type="NCBIfam" id="TIGR02436">
    <property type="entry name" value="four helix bundle protein"/>
    <property type="match status" value="1"/>
</dbReference>
<dbReference type="Gene3D" id="1.20.1440.60">
    <property type="entry name" value="23S rRNA-intervening sequence"/>
    <property type="match status" value="1"/>
</dbReference>
<dbReference type="CDD" id="cd16377">
    <property type="entry name" value="23S_rRNA_IVP_like"/>
    <property type="match status" value="1"/>
</dbReference>